<name>A0ABV4XBA8_9CYAN</name>
<comment type="caution">
    <text evidence="1">The sequence shown here is derived from an EMBL/GenBank/DDBJ whole genome shotgun (WGS) entry which is preliminary data.</text>
</comment>
<evidence type="ECO:0000313" key="1">
    <source>
        <dbReference type="EMBL" id="MFB2880067.1"/>
    </source>
</evidence>
<dbReference type="RefSeq" id="WP_413273096.1">
    <property type="nucleotide sequence ID" value="NZ_JBHFNQ010000194.1"/>
</dbReference>
<proteinExistence type="predicted"/>
<gene>
    <name evidence="1" type="ORF">ACE1CC_24715</name>
</gene>
<accession>A0ABV4XBA8</accession>
<protein>
    <submittedName>
        <fullName evidence="1">Uncharacterized protein</fullName>
    </submittedName>
</protein>
<keyword evidence="2" id="KW-1185">Reference proteome</keyword>
<organism evidence="1 2">
    <name type="scientific">Floridaenema aerugineum BLCC-F46</name>
    <dbReference type="NCBI Taxonomy" id="3153654"/>
    <lineage>
        <taxon>Bacteria</taxon>
        <taxon>Bacillati</taxon>
        <taxon>Cyanobacteriota</taxon>
        <taxon>Cyanophyceae</taxon>
        <taxon>Oscillatoriophycideae</taxon>
        <taxon>Aerosakkonematales</taxon>
        <taxon>Aerosakkonemataceae</taxon>
        <taxon>Floridanema</taxon>
        <taxon>Floridanema aerugineum</taxon>
    </lineage>
</organism>
<dbReference type="EMBL" id="JBHFNQ010000194">
    <property type="protein sequence ID" value="MFB2880067.1"/>
    <property type="molecule type" value="Genomic_DNA"/>
</dbReference>
<sequence length="75" mass="8443">MENQLPTTHDRSPIKLLECLDLIRAGVDRQSTIICFFIGECQLKNFLGTLLRFSARTGAEAQQRTLISAKFETSV</sequence>
<reference evidence="1 2" key="1">
    <citation type="submission" date="2024-09" db="EMBL/GenBank/DDBJ databases">
        <title>Floridaenema gen nov. (Aerosakkonemataceae, Aerosakkonematales ord. nov., Cyanobacteria) from benthic tropical and subtropical fresh waters, with the description of four new species.</title>
        <authorList>
            <person name="Moretto J.A."/>
            <person name="Berthold D.E."/>
            <person name="Lefler F.W."/>
            <person name="Huang I.-S."/>
            <person name="Laughinghouse H. IV."/>
        </authorList>
    </citation>
    <scope>NUCLEOTIDE SEQUENCE [LARGE SCALE GENOMIC DNA]</scope>
    <source>
        <strain evidence="1 2">BLCC-F46</strain>
    </source>
</reference>
<dbReference type="Proteomes" id="UP001576774">
    <property type="component" value="Unassembled WGS sequence"/>
</dbReference>
<evidence type="ECO:0000313" key="2">
    <source>
        <dbReference type="Proteomes" id="UP001576774"/>
    </source>
</evidence>